<keyword evidence="3" id="KW-0805">Transcription regulation</keyword>
<dbReference type="Pfam" id="PF05043">
    <property type="entry name" value="Mga"/>
    <property type="match status" value="1"/>
</dbReference>
<dbReference type="InterPro" id="IPR050661">
    <property type="entry name" value="BglG_antiterminators"/>
</dbReference>
<dbReference type="SUPFAM" id="SSF52794">
    <property type="entry name" value="PTS system IIB component-like"/>
    <property type="match status" value="1"/>
</dbReference>
<keyword evidence="4" id="KW-0010">Activator</keyword>
<dbReference type="Pfam" id="PF08279">
    <property type="entry name" value="HTH_11"/>
    <property type="match status" value="1"/>
</dbReference>
<accession>A0A7H9ELR0</accession>
<name>A0A7H9ELR0_9LACO</name>
<evidence type="ECO:0000313" key="8">
    <source>
        <dbReference type="EMBL" id="QLL78650.1"/>
    </source>
</evidence>
<feature type="domain" description="PTS EIIB type-2" evidence="6">
    <location>
        <begin position="400"/>
        <end position="492"/>
    </location>
</feature>
<dbReference type="PROSITE" id="PS51372">
    <property type="entry name" value="PRD_2"/>
    <property type="match status" value="2"/>
</dbReference>
<dbReference type="PROSITE" id="PS51099">
    <property type="entry name" value="PTS_EIIB_TYPE_2"/>
    <property type="match status" value="1"/>
</dbReference>
<protein>
    <submittedName>
        <fullName evidence="8">PRD domain-containing protein</fullName>
    </submittedName>
</protein>
<proteinExistence type="predicted"/>
<evidence type="ECO:0000256" key="1">
    <source>
        <dbReference type="ARBA" id="ARBA00022679"/>
    </source>
</evidence>
<dbReference type="GO" id="GO:0008982">
    <property type="term" value="F:protein-N(PI)-phosphohistidine-sugar phosphotransferase activity"/>
    <property type="evidence" value="ECO:0007669"/>
    <property type="project" value="InterPro"/>
</dbReference>
<dbReference type="InterPro" id="IPR007737">
    <property type="entry name" value="Mga_HTH"/>
</dbReference>
<dbReference type="InterPro" id="IPR036388">
    <property type="entry name" value="WH-like_DNA-bd_sf"/>
</dbReference>
<dbReference type="Gene3D" id="1.10.10.10">
    <property type="entry name" value="Winged helix-like DNA-binding domain superfamily/Winged helix DNA-binding domain"/>
    <property type="match status" value="1"/>
</dbReference>
<feature type="domain" description="PRD" evidence="7">
    <location>
        <begin position="176"/>
        <end position="288"/>
    </location>
</feature>
<dbReference type="InterPro" id="IPR036634">
    <property type="entry name" value="PRD_sf"/>
</dbReference>
<dbReference type="Pfam" id="PF00874">
    <property type="entry name" value="PRD"/>
    <property type="match status" value="1"/>
</dbReference>
<organism evidence="8 9">
    <name type="scientific">Ligilactobacillus saerimneri</name>
    <dbReference type="NCBI Taxonomy" id="228229"/>
    <lineage>
        <taxon>Bacteria</taxon>
        <taxon>Bacillati</taxon>
        <taxon>Bacillota</taxon>
        <taxon>Bacilli</taxon>
        <taxon>Lactobacillales</taxon>
        <taxon>Lactobacillaceae</taxon>
        <taxon>Ligilactobacillus</taxon>
    </lineage>
</organism>
<dbReference type="PANTHER" id="PTHR30185">
    <property type="entry name" value="CRYPTIC BETA-GLUCOSIDE BGL OPERON ANTITERMINATOR"/>
    <property type="match status" value="1"/>
</dbReference>
<evidence type="ECO:0000256" key="4">
    <source>
        <dbReference type="ARBA" id="ARBA00023159"/>
    </source>
</evidence>
<dbReference type="InterPro" id="IPR013196">
    <property type="entry name" value="HTH_11"/>
</dbReference>
<keyword evidence="2" id="KW-0677">Repeat</keyword>
<dbReference type="InterPro" id="IPR011608">
    <property type="entry name" value="PRD"/>
</dbReference>
<dbReference type="SUPFAM" id="SSF63520">
    <property type="entry name" value="PTS-regulatory domain, PRD"/>
    <property type="match status" value="2"/>
</dbReference>
<evidence type="ECO:0000256" key="3">
    <source>
        <dbReference type="ARBA" id="ARBA00023015"/>
    </source>
</evidence>
<dbReference type="RefSeq" id="WP_180848811.1">
    <property type="nucleotide sequence ID" value="NZ_CP047418.1"/>
</dbReference>
<evidence type="ECO:0000256" key="2">
    <source>
        <dbReference type="ARBA" id="ARBA00022737"/>
    </source>
</evidence>
<dbReference type="InterPro" id="IPR013011">
    <property type="entry name" value="PTS_EIIB_2"/>
</dbReference>
<dbReference type="GO" id="GO:0006355">
    <property type="term" value="P:regulation of DNA-templated transcription"/>
    <property type="evidence" value="ECO:0007669"/>
    <property type="project" value="InterPro"/>
</dbReference>
<feature type="domain" description="PRD" evidence="7">
    <location>
        <begin position="292"/>
        <end position="398"/>
    </location>
</feature>
<keyword evidence="5" id="KW-0804">Transcription</keyword>
<dbReference type="Gene3D" id="3.40.50.2300">
    <property type="match status" value="1"/>
</dbReference>
<keyword evidence="1" id="KW-0808">Transferase</keyword>
<dbReference type="Gene3D" id="1.10.1790.10">
    <property type="entry name" value="PRD domain"/>
    <property type="match status" value="2"/>
</dbReference>
<gene>
    <name evidence="8" type="ORF">GTO87_08670</name>
</gene>
<dbReference type="PANTHER" id="PTHR30185:SF18">
    <property type="entry name" value="TRANSCRIPTIONAL REGULATOR MTLR"/>
    <property type="match status" value="1"/>
</dbReference>
<dbReference type="Proteomes" id="UP000510886">
    <property type="component" value="Chromosome"/>
</dbReference>
<dbReference type="EMBL" id="CP047418">
    <property type="protein sequence ID" value="QLL78650.1"/>
    <property type="molecule type" value="Genomic_DNA"/>
</dbReference>
<evidence type="ECO:0000256" key="5">
    <source>
        <dbReference type="ARBA" id="ARBA00023163"/>
    </source>
</evidence>
<reference evidence="8 9" key="1">
    <citation type="submission" date="2020-01" db="EMBL/GenBank/DDBJ databases">
        <title>Complete and circular genome sequences of six lactobacillus isolates from horses.</title>
        <authorList>
            <person name="Hassan H.M."/>
        </authorList>
    </citation>
    <scope>NUCLEOTIDE SEQUENCE [LARGE SCALE GENOMIC DNA]</scope>
    <source>
        <strain evidence="8 9">1A</strain>
    </source>
</reference>
<dbReference type="AlphaFoldDB" id="A0A7H9ELR0"/>
<dbReference type="CDD" id="cd05568">
    <property type="entry name" value="PTS_IIB_bgl_like"/>
    <property type="match status" value="1"/>
</dbReference>
<sequence>MPKDIDQQIIDYLLTHTEFTTSDELSSELGVSSKTITRHVGSINKKFSKQIINAKRGQGYKLDYATYLDVANENSQTNSSVKLRREYIVTKLLFAAPNAVMIYDLVNKLYISESVLQTDVKGIGQRLEKWDLKLVRKQRSLRVVGSEKAVRDALIEVVFHLSNATDIDALKNDSDSMNQDDFHMALSQVEIAERTLNGLLPYPYNVNFFAHIYILLSRARKYKLVDASIENEKDLQKEFQNNPEIFSVCQTIITNIREYLHLGENTLKSEAYYLFEYLVTSRFNSFDGVVLGDGELSDKVTDQFIALVSEKLNFIFDDSIRADIRSHILAMISRLKMNISLPNALLNSIKLEYPKVFAATREASAVISEEFSLPRISDDEAGFICLYFVKYYVAARENRVKTYVICTTGIGTSGIISTKIKNAIPEIEIVGMASTFDIEKILDSSSNIELLISTVPLKSEVDVPVEQVSAFFTEKDEQQVKKVVQRIQNEKK</sequence>
<evidence type="ECO:0000313" key="9">
    <source>
        <dbReference type="Proteomes" id="UP000510886"/>
    </source>
</evidence>
<dbReference type="KEGG" id="lsw:GTO87_08670"/>
<dbReference type="GO" id="GO:0009401">
    <property type="term" value="P:phosphoenolpyruvate-dependent sugar phosphotransferase system"/>
    <property type="evidence" value="ECO:0007669"/>
    <property type="project" value="InterPro"/>
</dbReference>
<dbReference type="InterPro" id="IPR036095">
    <property type="entry name" value="PTS_EIIB-like_sf"/>
</dbReference>
<evidence type="ECO:0000259" key="6">
    <source>
        <dbReference type="PROSITE" id="PS51099"/>
    </source>
</evidence>
<evidence type="ECO:0000259" key="7">
    <source>
        <dbReference type="PROSITE" id="PS51372"/>
    </source>
</evidence>